<name>A0ABV7DPU9_9HYPH</name>
<evidence type="ECO:0000313" key="3">
    <source>
        <dbReference type="EMBL" id="MFC3076237.1"/>
    </source>
</evidence>
<dbReference type="Gene3D" id="3.40.50.2000">
    <property type="entry name" value="Glycogen Phosphorylase B"/>
    <property type="match status" value="1"/>
</dbReference>
<feature type="domain" description="Glucuronosyltransferase GumK N-terminal" evidence="2">
    <location>
        <begin position="8"/>
        <end position="179"/>
    </location>
</feature>
<keyword evidence="4" id="KW-1185">Reference proteome</keyword>
<dbReference type="InterPro" id="IPR054299">
    <property type="entry name" value="GumK_N"/>
</dbReference>
<accession>A0ABV7DPU9</accession>
<dbReference type="RefSeq" id="WP_257316131.1">
    <property type="nucleotide sequence ID" value="NZ_JANFDG010000017.1"/>
</dbReference>
<evidence type="ECO:0000259" key="1">
    <source>
        <dbReference type="Pfam" id="PF13524"/>
    </source>
</evidence>
<evidence type="ECO:0000313" key="4">
    <source>
        <dbReference type="Proteomes" id="UP001595377"/>
    </source>
</evidence>
<proteinExistence type="predicted"/>
<dbReference type="Proteomes" id="UP001595377">
    <property type="component" value="Unassembled WGS sequence"/>
</dbReference>
<evidence type="ECO:0000259" key="2">
    <source>
        <dbReference type="Pfam" id="PF22059"/>
    </source>
</evidence>
<dbReference type="Pfam" id="PF13524">
    <property type="entry name" value="Glyco_trans_1_2"/>
    <property type="match status" value="1"/>
</dbReference>
<organism evidence="3 4">
    <name type="scientific">Shinella pollutisoli</name>
    <dbReference type="NCBI Taxonomy" id="2250594"/>
    <lineage>
        <taxon>Bacteria</taxon>
        <taxon>Pseudomonadati</taxon>
        <taxon>Pseudomonadota</taxon>
        <taxon>Alphaproteobacteria</taxon>
        <taxon>Hyphomicrobiales</taxon>
        <taxon>Rhizobiaceae</taxon>
        <taxon>Shinella</taxon>
    </lineage>
</organism>
<gene>
    <name evidence="3" type="ORF">ACFOHH_24200</name>
</gene>
<protein>
    <submittedName>
        <fullName evidence="3">Glycosyltransferase</fullName>
    </submittedName>
</protein>
<comment type="caution">
    <text evidence="3">The sequence shown here is derived from an EMBL/GenBank/DDBJ whole genome shotgun (WGS) entry which is preliminary data.</text>
</comment>
<dbReference type="Pfam" id="PF22059">
    <property type="entry name" value="GumK_N"/>
    <property type="match status" value="1"/>
</dbReference>
<dbReference type="EMBL" id="JBHRSP010000050">
    <property type="protein sequence ID" value="MFC3076237.1"/>
    <property type="molecule type" value="Genomic_DNA"/>
</dbReference>
<dbReference type="SUPFAM" id="SSF53756">
    <property type="entry name" value="UDP-Glycosyltransferase/glycogen phosphorylase"/>
    <property type="match status" value="1"/>
</dbReference>
<sequence length="372" mass="41318">MRPKTIVVLTSHVFLDGFRKASVHFVSARWAAAGHRVFFTTLGHSRLSRFKQKARLEALSRAQDNRYAEVAPGLHAGAYLPPVHAFSTGNRLVNALAAPLFSAYGRWLPAFVADRIRAADVVVIESGTPVVFLPLVRRLNPQAKTLYFCRDLLASIGAAPSLVRAERRAIARFDSVCVPSERLGAMLPPGGRVHFVPQGIDTGIFDRASASPYPPESRNAIAVGDMLFDRDAVERMAEAAPEIAFHLFGIRWAGDVLPNVRVHGERSFEDMAAYIRHADFGLAPYRVARDEVYLAESSLKLLQYAYCRLPVVLPDIIPVSRGNEVTYRLGGENDWRAILDRALAMPHRDAYHEDILTWEEVARRTLATVLPS</sequence>
<dbReference type="Gene3D" id="3.40.50.11010">
    <property type="match status" value="1"/>
</dbReference>
<reference evidence="4" key="1">
    <citation type="journal article" date="2019" name="Int. J. Syst. Evol. Microbiol.">
        <title>The Global Catalogue of Microorganisms (GCM) 10K type strain sequencing project: providing services to taxonomists for standard genome sequencing and annotation.</title>
        <authorList>
            <consortium name="The Broad Institute Genomics Platform"/>
            <consortium name="The Broad Institute Genome Sequencing Center for Infectious Disease"/>
            <person name="Wu L."/>
            <person name="Ma J."/>
        </authorList>
    </citation>
    <scope>NUCLEOTIDE SEQUENCE [LARGE SCALE GENOMIC DNA]</scope>
    <source>
        <strain evidence="4">KCTC 52677</strain>
    </source>
</reference>
<dbReference type="InterPro" id="IPR055259">
    <property type="entry name" value="YkvP/CgeB_Glyco_trans-like"/>
</dbReference>
<feature type="domain" description="Spore protein YkvP/CgeB glycosyl transferase-like" evidence="1">
    <location>
        <begin position="232"/>
        <end position="315"/>
    </location>
</feature>